<evidence type="ECO:0000256" key="2">
    <source>
        <dbReference type="ARBA" id="ARBA00022737"/>
    </source>
</evidence>
<reference evidence="5 6" key="1">
    <citation type="submission" date="2014-04" db="EMBL/GenBank/DDBJ databases">
        <authorList>
            <consortium name="DOE Joint Genome Institute"/>
            <person name="Kuo A."/>
            <person name="Tarkka M."/>
            <person name="Buscot F."/>
            <person name="Kohler A."/>
            <person name="Nagy L.G."/>
            <person name="Floudas D."/>
            <person name="Copeland A."/>
            <person name="Barry K.W."/>
            <person name="Cichocki N."/>
            <person name="Veneault-Fourrey C."/>
            <person name="LaButti K."/>
            <person name="Lindquist E.A."/>
            <person name="Lipzen A."/>
            <person name="Lundell T."/>
            <person name="Morin E."/>
            <person name="Murat C."/>
            <person name="Sun H."/>
            <person name="Tunlid A."/>
            <person name="Henrissat B."/>
            <person name="Grigoriev I.V."/>
            <person name="Hibbett D.S."/>
            <person name="Martin F."/>
            <person name="Nordberg H.P."/>
            <person name="Cantor M.N."/>
            <person name="Hua S.X."/>
        </authorList>
    </citation>
    <scope>NUCLEOTIDE SEQUENCE [LARGE SCALE GENOMIC DNA]</scope>
    <source>
        <strain evidence="5 6">F 1598</strain>
    </source>
</reference>
<gene>
    <name evidence="5" type="ORF">PILCRDRAFT_814966</name>
</gene>
<evidence type="ECO:0000313" key="6">
    <source>
        <dbReference type="Proteomes" id="UP000054166"/>
    </source>
</evidence>
<dbReference type="PANTHER" id="PTHR22847:SF637">
    <property type="entry name" value="WD REPEAT DOMAIN 5B"/>
    <property type="match status" value="1"/>
</dbReference>
<dbReference type="InterPro" id="IPR001680">
    <property type="entry name" value="WD40_rpt"/>
</dbReference>
<evidence type="ECO:0000256" key="3">
    <source>
        <dbReference type="PROSITE-ProRule" id="PRU00221"/>
    </source>
</evidence>
<feature type="compositionally biased region" description="Polar residues" evidence="4">
    <location>
        <begin position="587"/>
        <end position="608"/>
    </location>
</feature>
<accession>A0A0C3G9Z3</accession>
<feature type="region of interest" description="Disordered" evidence="4">
    <location>
        <begin position="222"/>
        <end position="261"/>
    </location>
</feature>
<name>A0A0C3G9Z3_PILCF</name>
<dbReference type="EMBL" id="KN832979">
    <property type="protein sequence ID" value="KIM87441.1"/>
    <property type="molecule type" value="Genomic_DNA"/>
</dbReference>
<feature type="repeat" description="WD" evidence="3">
    <location>
        <begin position="958"/>
        <end position="992"/>
    </location>
</feature>
<sequence>MGDSGSDSDDGLSAVTSILGIKGPLRFRPHGSTQKAHIVLRRVELSDDSDDDGNGKSIVYFSLFAQKRIEVKPGKEILLTLSDGKYKDQAVIFEGDLPGEETSSDEEDDTEMPAEEPVIIPAPDILPPKMMRRTWTKRTSEQVSPMNSSPPPPPPPEISYASVAVQAEPTCVTASVQTDIPPSRIHTSSAVQTTVVTRDAYTPIVHTDQTVAQSLHKSTMNAVDLTRDTDEVRSTRSLSPMELDSPSSTPPQSPALAPAMSNPDSLIINLVSTSSRSGPESSNNGIPVCSGRKHGENEPVSVQQPFSAITRDVKNTLRSINKPMARPMPRAPAALKSLTPTNASLAPGPMYRLGSRDPFALAQAPRGSHTSAANGFSRDEAVSLVSPVTSKPSVPAKRKPVVANPFVSAGFMTEFVGSSGPEKILESTKPAAAVASTLQPSRTKPTLAPLLIEDPPRESSASPMEESPISVVKVEVFSPPLNQLALPPGIASGQKLGSLSPMVQSPVSSTSSTPHRLINGSKELPRSSKNLSHLDSPFEAVVSRGNNSLSSTSGLARSTADSVSAPDTRRMSPPPFITPKIEPITVQIPQRKSPIRSSRYPSRTQLKTSLGVRHPLPPKPVESSRSLTTSRKSIDFGRYKRASSPPDPKSIAYVSSGPSSNPLGIRPSSGSSRQRIIAQSTAPVTSSTSAPQQKNKKPIIVGSGWPYTRPSGGLSSIALGSGNVSSSASGSRTQVITSESKATLNIVSYSSPSPPSPSLQSKVSNGMHSSKLDTDNGKIGGKKISSSSNSRRVNGRPAANDKTPGLITSGLKAIKSEPSDDQLPPDPHFAAVAQNDQAYPLLFDFTDPPPLPPSKIEARDPLPTGPRMLDTTRSAATSQPNSPAKTPHNALGALNGTSAHPLPPKPLPISRRESDYRPRGIKRGISPMSLRPPKRSFLWPVVESTHRVRIKGDSDVGIKDIAFSSDGSQFVVNCDDRTIRIWNNRNHTEIARLAHNSPIVSVAWMQGDAGILSLGEDGIVSKWTRTGQNHWQWAKIVDAGTEHKQDTDAVCFAYMRDRIAISFPKLGVKVWQWIKGTWQQQRSILRQNVTSIKFVEDGEALLGGTRDGVLWYCEVPNGTLRAYSFLKSKVHTLDVNSSGNLALVAQTGGRAHLVGIKQTDSRGKVEQVYAIKDEEIVPKLKHEFGAMFANQGQMVLFGCMNGCVLVWDKNKGNVVCGLDHCEDDVIQAIAIFDRNTASASSSLITGTKQGLLNWWSQPSIPNPRLDDTSNKRIKRSPQWD</sequence>
<dbReference type="STRING" id="765440.A0A0C3G9Z3"/>
<protein>
    <submittedName>
        <fullName evidence="5">Uncharacterized protein</fullName>
    </submittedName>
</protein>
<feature type="region of interest" description="Disordered" evidence="4">
    <location>
        <begin position="746"/>
        <end position="806"/>
    </location>
</feature>
<evidence type="ECO:0000256" key="1">
    <source>
        <dbReference type="ARBA" id="ARBA00022574"/>
    </source>
</evidence>
<feature type="compositionally biased region" description="Polar residues" evidence="4">
    <location>
        <begin position="545"/>
        <end position="562"/>
    </location>
</feature>
<dbReference type="SMART" id="SM00320">
    <property type="entry name" value="WD40"/>
    <property type="match status" value="4"/>
</dbReference>
<dbReference type="GO" id="GO:1990234">
    <property type="term" value="C:transferase complex"/>
    <property type="evidence" value="ECO:0007669"/>
    <property type="project" value="UniProtKB-ARBA"/>
</dbReference>
<feature type="region of interest" description="Disordered" evidence="4">
    <location>
        <begin position="848"/>
        <end position="927"/>
    </location>
</feature>
<feature type="region of interest" description="Disordered" evidence="4">
    <location>
        <begin position="497"/>
        <end position="531"/>
    </location>
</feature>
<dbReference type="SUPFAM" id="SSF50978">
    <property type="entry name" value="WD40 repeat-like"/>
    <property type="match status" value="1"/>
</dbReference>
<dbReference type="Gene3D" id="2.130.10.10">
    <property type="entry name" value="YVTN repeat-like/Quinoprotein amine dehydrogenase"/>
    <property type="match status" value="2"/>
</dbReference>
<dbReference type="OrthoDB" id="3236053at2759"/>
<feature type="compositionally biased region" description="Polar residues" evidence="4">
    <location>
        <begin position="656"/>
        <end position="674"/>
    </location>
</feature>
<dbReference type="PROSITE" id="PS50082">
    <property type="entry name" value="WD_REPEATS_2"/>
    <property type="match status" value="1"/>
</dbReference>
<feature type="compositionally biased region" description="Basic and acidic residues" evidence="4">
    <location>
        <begin position="225"/>
        <end position="234"/>
    </location>
</feature>
<dbReference type="InterPro" id="IPR015943">
    <property type="entry name" value="WD40/YVTN_repeat-like_dom_sf"/>
</dbReference>
<dbReference type="PANTHER" id="PTHR22847">
    <property type="entry name" value="WD40 REPEAT PROTEIN"/>
    <property type="match status" value="1"/>
</dbReference>
<keyword evidence="6" id="KW-1185">Reference proteome</keyword>
<proteinExistence type="predicted"/>
<evidence type="ECO:0000313" key="5">
    <source>
        <dbReference type="EMBL" id="KIM87441.1"/>
    </source>
</evidence>
<feature type="compositionally biased region" description="Low complexity" evidence="4">
    <location>
        <begin position="678"/>
        <end position="692"/>
    </location>
</feature>
<reference evidence="6" key="2">
    <citation type="submission" date="2015-01" db="EMBL/GenBank/DDBJ databases">
        <title>Evolutionary Origins and Diversification of the Mycorrhizal Mutualists.</title>
        <authorList>
            <consortium name="DOE Joint Genome Institute"/>
            <consortium name="Mycorrhizal Genomics Consortium"/>
            <person name="Kohler A."/>
            <person name="Kuo A."/>
            <person name="Nagy L.G."/>
            <person name="Floudas D."/>
            <person name="Copeland A."/>
            <person name="Barry K.W."/>
            <person name="Cichocki N."/>
            <person name="Veneault-Fourrey C."/>
            <person name="LaButti K."/>
            <person name="Lindquist E.A."/>
            <person name="Lipzen A."/>
            <person name="Lundell T."/>
            <person name="Morin E."/>
            <person name="Murat C."/>
            <person name="Riley R."/>
            <person name="Ohm R."/>
            <person name="Sun H."/>
            <person name="Tunlid A."/>
            <person name="Henrissat B."/>
            <person name="Grigoriev I.V."/>
            <person name="Hibbett D.S."/>
            <person name="Martin F."/>
        </authorList>
    </citation>
    <scope>NUCLEOTIDE SEQUENCE [LARGE SCALE GENOMIC DNA]</scope>
    <source>
        <strain evidence="6">F 1598</strain>
    </source>
</reference>
<feature type="compositionally biased region" description="Low complexity" evidence="4">
    <location>
        <begin position="500"/>
        <end position="514"/>
    </location>
</feature>
<keyword evidence="1 3" id="KW-0853">WD repeat</keyword>
<dbReference type="Proteomes" id="UP000054166">
    <property type="component" value="Unassembled WGS sequence"/>
</dbReference>
<dbReference type="InterPro" id="IPR036322">
    <property type="entry name" value="WD40_repeat_dom_sf"/>
</dbReference>
<feature type="region of interest" description="Disordered" evidence="4">
    <location>
        <begin position="137"/>
        <end position="159"/>
    </location>
</feature>
<dbReference type="AlphaFoldDB" id="A0A0C3G9Z3"/>
<dbReference type="Pfam" id="PF00400">
    <property type="entry name" value="WD40"/>
    <property type="match status" value="1"/>
</dbReference>
<feature type="compositionally biased region" description="Pro residues" evidence="4">
    <location>
        <begin position="148"/>
        <end position="157"/>
    </location>
</feature>
<feature type="region of interest" description="Disordered" evidence="4">
    <location>
        <begin position="273"/>
        <end position="300"/>
    </location>
</feature>
<keyword evidence="2" id="KW-0677">Repeat</keyword>
<evidence type="ECO:0000256" key="4">
    <source>
        <dbReference type="SAM" id="MobiDB-lite"/>
    </source>
</evidence>
<feature type="compositionally biased region" description="Polar residues" evidence="4">
    <location>
        <begin position="871"/>
        <end position="884"/>
    </location>
</feature>
<dbReference type="HOGENOM" id="CLU_283146_0_0_1"/>
<feature type="compositionally biased region" description="Polar residues" evidence="4">
    <location>
        <begin position="759"/>
        <end position="768"/>
    </location>
</feature>
<organism evidence="5 6">
    <name type="scientific">Piloderma croceum (strain F 1598)</name>
    <dbReference type="NCBI Taxonomy" id="765440"/>
    <lineage>
        <taxon>Eukaryota</taxon>
        <taxon>Fungi</taxon>
        <taxon>Dikarya</taxon>
        <taxon>Basidiomycota</taxon>
        <taxon>Agaricomycotina</taxon>
        <taxon>Agaricomycetes</taxon>
        <taxon>Agaricomycetidae</taxon>
        <taxon>Atheliales</taxon>
        <taxon>Atheliaceae</taxon>
        <taxon>Piloderma</taxon>
    </lineage>
</organism>
<dbReference type="InParanoid" id="A0A0C3G9Z3"/>
<feature type="compositionally biased region" description="Polar residues" evidence="4">
    <location>
        <begin position="273"/>
        <end position="285"/>
    </location>
</feature>
<feature type="region of interest" description="Disordered" evidence="4">
    <location>
        <begin position="545"/>
        <end position="704"/>
    </location>
</feature>